<keyword evidence="3" id="KW-0349">Heme</keyword>
<dbReference type="Gene3D" id="3.90.420.10">
    <property type="entry name" value="Oxidoreductase, molybdopterin-binding domain"/>
    <property type="match status" value="1"/>
</dbReference>
<dbReference type="SUPFAM" id="SSF81296">
    <property type="entry name" value="E set domains"/>
    <property type="match status" value="1"/>
</dbReference>
<dbReference type="InterPro" id="IPR000572">
    <property type="entry name" value="OxRdtase_Mopterin-bd_dom"/>
</dbReference>
<dbReference type="Pfam" id="PF00174">
    <property type="entry name" value="Oxidored_molyb"/>
    <property type="match status" value="1"/>
</dbReference>
<feature type="domain" description="Moybdenum cofactor oxidoreductase dimerisation" evidence="8">
    <location>
        <begin position="278"/>
        <end position="385"/>
    </location>
</feature>
<organism evidence="9 10">
    <name type="scientific">Armillaria novae-zelandiae</name>
    <dbReference type="NCBI Taxonomy" id="153914"/>
    <lineage>
        <taxon>Eukaryota</taxon>
        <taxon>Fungi</taxon>
        <taxon>Dikarya</taxon>
        <taxon>Basidiomycota</taxon>
        <taxon>Agaricomycotina</taxon>
        <taxon>Agaricomycetes</taxon>
        <taxon>Agaricomycetidae</taxon>
        <taxon>Agaricales</taxon>
        <taxon>Marasmiineae</taxon>
        <taxon>Physalacriaceae</taxon>
        <taxon>Armillaria</taxon>
    </lineage>
</organism>
<evidence type="ECO:0000256" key="4">
    <source>
        <dbReference type="ARBA" id="ARBA00022723"/>
    </source>
</evidence>
<dbReference type="Gene3D" id="2.60.40.650">
    <property type="match status" value="1"/>
</dbReference>
<dbReference type="GO" id="GO:0005739">
    <property type="term" value="C:mitochondrion"/>
    <property type="evidence" value="ECO:0007669"/>
    <property type="project" value="TreeGrafter"/>
</dbReference>
<dbReference type="FunFam" id="3.90.420.10:FF:000002">
    <property type="entry name" value="sulfite oxidase, mitochondrial"/>
    <property type="match status" value="1"/>
</dbReference>
<evidence type="ECO:0000259" key="8">
    <source>
        <dbReference type="Pfam" id="PF03404"/>
    </source>
</evidence>
<name>A0AA39PAY3_9AGAR</name>
<dbReference type="GO" id="GO:0006790">
    <property type="term" value="P:sulfur compound metabolic process"/>
    <property type="evidence" value="ECO:0007669"/>
    <property type="project" value="TreeGrafter"/>
</dbReference>
<dbReference type="PRINTS" id="PR00407">
    <property type="entry name" value="EUMOPTERIN"/>
</dbReference>
<evidence type="ECO:0000259" key="7">
    <source>
        <dbReference type="Pfam" id="PF00174"/>
    </source>
</evidence>
<dbReference type="InterPro" id="IPR036374">
    <property type="entry name" value="OxRdtase_Mopterin-bd_sf"/>
</dbReference>
<gene>
    <name evidence="9" type="ORF">IW261DRAFT_1477163</name>
</gene>
<protein>
    <submittedName>
        <fullName evidence="9">Oxidoreductase, molybdopterin-binding domain-containing protein</fullName>
    </submittedName>
</protein>
<reference evidence="9" key="1">
    <citation type="submission" date="2023-06" db="EMBL/GenBank/DDBJ databases">
        <authorList>
            <consortium name="Lawrence Berkeley National Laboratory"/>
            <person name="Ahrendt S."/>
            <person name="Sahu N."/>
            <person name="Indic B."/>
            <person name="Wong-Bajracharya J."/>
            <person name="Merenyi Z."/>
            <person name="Ke H.-M."/>
            <person name="Monk M."/>
            <person name="Kocsube S."/>
            <person name="Drula E."/>
            <person name="Lipzen A."/>
            <person name="Balint B."/>
            <person name="Henrissat B."/>
            <person name="Andreopoulos B."/>
            <person name="Martin F.M."/>
            <person name="Harder C.B."/>
            <person name="Rigling D."/>
            <person name="Ford K.L."/>
            <person name="Foster G.D."/>
            <person name="Pangilinan J."/>
            <person name="Papanicolaou A."/>
            <person name="Barry K."/>
            <person name="LaButti K."/>
            <person name="Viragh M."/>
            <person name="Koriabine M."/>
            <person name="Yan M."/>
            <person name="Riley R."/>
            <person name="Champramary S."/>
            <person name="Plett K.L."/>
            <person name="Tsai I.J."/>
            <person name="Slot J."/>
            <person name="Sipos G."/>
            <person name="Plett J."/>
            <person name="Nagy L.G."/>
            <person name="Grigoriev I.V."/>
        </authorList>
    </citation>
    <scope>NUCLEOTIDE SEQUENCE</scope>
    <source>
        <strain evidence="9">ICMP 16352</strain>
    </source>
</reference>
<accession>A0AA39PAY3</accession>
<dbReference type="Pfam" id="PF03404">
    <property type="entry name" value="Mo-co_dimer"/>
    <property type="match status" value="1"/>
</dbReference>
<feature type="domain" description="Oxidoreductase molybdopterin-binding" evidence="7">
    <location>
        <begin position="76"/>
        <end position="251"/>
    </location>
</feature>
<dbReference type="PROSITE" id="PS00559">
    <property type="entry name" value="MOLYBDOPTERIN_EUK"/>
    <property type="match status" value="1"/>
</dbReference>
<dbReference type="AlphaFoldDB" id="A0AA39PAY3"/>
<dbReference type="EMBL" id="JAUEPR010000010">
    <property type="protein sequence ID" value="KAK0480289.1"/>
    <property type="molecule type" value="Genomic_DNA"/>
</dbReference>
<dbReference type="SUPFAM" id="SSF56524">
    <property type="entry name" value="Oxidoreductase molybdopterin-binding domain"/>
    <property type="match status" value="1"/>
</dbReference>
<evidence type="ECO:0000313" key="9">
    <source>
        <dbReference type="EMBL" id="KAK0480289.1"/>
    </source>
</evidence>
<dbReference type="GO" id="GO:0030151">
    <property type="term" value="F:molybdenum ion binding"/>
    <property type="evidence" value="ECO:0007669"/>
    <property type="project" value="InterPro"/>
</dbReference>
<dbReference type="Proteomes" id="UP001175227">
    <property type="component" value="Unassembled WGS sequence"/>
</dbReference>
<dbReference type="GO" id="GO:0020037">
    <property type="term" value="F:heme binding"/>
    <property type="evidence" value="ECO:0007669"/>
    <property type="project" value="TreeGrafter"/>
</dbReference>
<evidence type="ECO:0000313" key="10">
    <source>
        <dbReference type="Proteomes" id="UP001175227"/>
    </source>
</evidence>
<dbReference type="GO" id="GO:0008482">
    <property type="term" value="F:sulfite oxidase activity"/>
    <property type="evidence" value="ECO:0007669"/>
    <property type="project" value="TreeGrafter"/>
</dbReference>
<keyword evidence="2" id="KW-0500">Molybdenum</keyword>
<dbReference type="PANTHER" id="PTHR19372:SF7">
    <property type="entry name" value="SULFITE OXIDASE, MITOCHONDRIAL"/>
    <property type="match status" value="1"/>
</dbReference>
<keyword evidence="4" id="KW-0479">Metal-binding</keyword>
<keyword evidence="10" id="KW-1185">Reference proteome</keyword>
<comment type="caution">
    <text evidence="9">The sequence shown here is derived from an EMBL/GenBank/DDBJ whole genome shotgun (WGS) entry which is preliminary data.</text>
</comment>
<dbReference type="InterPro" id="IPR022407">
    <property type="entry name" value="OxRdtase_Mopterin_BS"/>
</dbReference>
<evidence type="ECO:0000256" key="5">
    <source>
        <dbReference type="ARBA" id="ARBA00023002"/>
    </source>
</evidence>
<keyword evidence="6" id="KW-0408">Iron</keyword>
<keyword evidence="5" id="KW-0560">Oxidoreductase</keyword>
<comment type="cofactor">
    <cofactor evidence="1">
        <name>Mo-molybdopterin</name>
        <dbReference type="ChEBI" id="CHEBI:71302"/>
    </cofactor>
</comment>
<evidence type="ECO:0000256" key="2">
    <source>
        <dbReference type="ARBA" id="ARBA00022505"/>
    </source>
</evidence>
<dbReference type="InterPro" id="IPR005066">
    <property type="entry name" value="MoCF_OxRdtse_dimer"/>
</dbReference>
<dbReference type="PANTHER" id="PTHR19372">
    <property type="entry name" value="SULFITE REDUCTASE"/>
    <property type="match status" value="1"/>
</dbReference>
<evidence type="ECO:0000256" key="1">
    <source>
        <dbReference type="ARBA" id="ARBA00001924"/>
    </source>
</evidence>
<dbReference type="InterPro" id="IPR008335">
    <property type="entry name" value="Mopterin_OxRdtase_euk"/>
</dbReference>
<evidence type="ECO:0000256" key="3">
    <source>
        <dbReference type="ARBA" id="ARBA00022617"/>
    </source>
</evidence>
<proteinExistence type="predicted"/>
<dbReference type="InterPro" id="IPR014756">
    <property type="entry name" value="Ig_E-set"/>
</dbReference>
<evidence type="ECO:0000256" key="6">
    <source>
        <dbReference type="ARBA" id="ARBA00023004"/>
    </source>
</evidence>
<dbReference type="GO" id="GO:0043546">
    <property type="term" value="F:molybdopterin cofactor binding"/>
    <property type="evidence" value="ECO:0007669"/>
    <property type="project" value="InterPro"/>
</dbReference>
<sequence>MRGSGFFHHHLHFLSIRNSDSRLITSIQTTMDYSNEPEHSELLVVQAQEPFNAEPLSAALVEFQLTPEELVYCRNHGPIRHFSEDDYTLTIKGMVSKEVTLSMRDIKTLFPQTRVVAALQCAGNRRNEMGAIKRVHGVGWDDGVIANCSWGGVKLCDVLKHVGIQHDSQHICFTSYATLCQDDTYYGSSIPVERAMNAESDVLLAFEMNHEALRAEHGGPLRLVVPGVLGARWVKWMDTIIVSPDESPNFYQQRDYKVLPPTIETKADAKDVWAKYPAIESLPLNSVVALAIHNPSSSSLFVKGYAVPGSSENVASVQVSINEGESWVPAKITYQKGRWSWTLWEVEVKDVPQSGTVFSRAIDELGRAQNKECVWNMRGVAYNAWGHKSW</sequence>